<dbReference type="SUPFAM" id="SSF47226">
    <property type="entry name" value="Histidine-containing phosphotransfer domain, HPT domain"/>
    <property type="match status" value="1"/>
</dbReference>
<dbReference type="Gene3D" id="1.10.287.130">
    <property type="match status" value="1"/>
</dbReference>
<dbReference type="Proteomes" id="UP000647133">
    <property type="component" value="Unassembled WGS sequence"/>
</dbReference>
<keyword evidence="11" id="KW-0472">Membrane</keyword>
<keyword evidence="6" id="KW-0812">Transmembrane</keyword>
<name>A0ABR9ATK9_9BACT</name>
<dbReference type="Pfam" id="PF02518">
    <property type="entry name" value="HATPase_c"/>
    <property type="match status" value="1"/>
</dbReference>
<dbReference type="Pfam" id="PF00072">
    <property type="entry name" value="Response_reg"/>
    <property type="match status" value="1"/>
</dbReference>
<feature type="domain" description="Histidine kinase" evidence="14">
    <location>
        <begin position="359"/>
        <end position="576"/>
    </location>
</feature>
<evidence type="ECO:0000256" key="10">
    <source>
        <dbReference type="ARBA" id="ARBA00023012"/>
    </source>
</evidence>
<evidence type="ECO:0000256" key="13">
    <source>
        <dbReference type="SAM" id="Coils"/>
    </source>
</evidence>
<dbReference type="CDD" id="cd17546">
    <property type="entry name" value="REC_hyHK_CKI1_RcsC-like"/>
    <property type="match status" value="1"/>
</dbReference>
<dbReference type="InterPro" id="IPR005467">
    <property type="entry name" value="His_kinase_dom"/>
</dbReference>
<dbReference type="CDD" id="cd16922">
    <property type="entry name" value="HATPase_EvgS-ArcB-TorS-like"/>
    <property type="match status" value="1"/>
</dbReference>
<proteinExistence type="predicted"/>
<evidence type="ECO:0000256" key="8">
    <source>
        <dbReference type="ARBA" id="ARBA00022840"/>
    </source>
</evidence>
<dbReference type="Pfam" id="PF00512">
    <property type="entry name" value="HisKA"/>
    <property type="match status" value="1"/>
</dbReference>
<keyword evidence="17" id="KW-1185">Reference proteome</keyword>
<evidence type="ECO:0000256" key="9">
    <source>
        <dbReference type="ARBA" id="ARBA00022989"/>
    </source>
</evidence>
<dbReference type="InterPro" id="IPR003594">
    <property type="entry name" value="HATPase_dom"/>
</dbReference>
<evidence type="ECO:0000256" key="4">
    <source>
        <dbReference type="ARBA" id="ARBA00022475"/>
    </source>
</evidence>
<reference evidence="16 17" key="1">
    <citation type="submission" date="2020-09" db="EMBL/GenBank/DDBJ databases">
        <title>Echinicola sp. CAU 1574 isolated from sand of Sido Beach.</title>
        <authorList>
            <person name="Kim W."/>
        </authorList>
    </citation>
    <scope>NUCLEOTIDE SEQUENCE [LARGE SCALE GENOMIC DNA]</scope>
    <source>
        <strain evidence="16 17">CAU 1574</strain>
    </source>
</reference>
<dbReference type="EC" id="2.7.13.3" evidence="3"/>
<dbReference type="CDD" id="cd00082">
    <property type="entry name" value="HisKA"/>
    <property type="match status" value="1"/>
</dbReference>
<keyword evidence="4" id="KW-1003">Cell membrane</keyword>
<evidence type="ECO:0000259" key="14">
    <source>
        <dbReference type="PROSITE" id="PS50109"/>
    </source>
</evidence>
<feature type="domain" description="Response regulatory" evidence="15">
    <location>
        <begin position="597"/>
        <end position="713"/>
    </location>
</feature>
<dbReference type="PROSITE" id="PS50110">
    <property type="entry name" value="RESPONSE_REGULATORY"/>
    <property type="match status" value="1"/>
</dbReference>
<dbReference type="PROSITE" id="PS50109">
    <property type="entry name" value="HIS_KIN"/>
    <property type="match status" value="1"/>
</dbReference>
<keyword evidence="7" id="KW-0547">Nucleotide-binding</keyword>
<gene>
    <name evidence="16" type="ORF">IFO69_20900</name>
</gene>
<dbReference type="InterPro" id="IPR001789">
    <property type="entry name" value="Sig_transdc_resp-reg_receiver"/>
</dbReference>
<evidence type="ECO:0000256" key="3">
    <source>
        <dbReference type="ARBA" id="ARBA00012438"/>
    </source>
</evidence>
<evidence type="ECO:0000259" key="15">
    <source>
        <dbReference type="PROSITE" id="PS50110"/>
    </source>
</evidence>
<dbReference type="Gene3D" id="3.30.565.10">
    <property type="entry name" value="Histidine kinase-like ATPase, C-terminal domain"/>
    <property type="match status" value="1"/>
</dbReference>
<evidence type="ECO:0000256" key="5">
    <source>
        <dbReference type="ARBA" id="ARBA00022553"/>
    </source>
</evidence>
<dbReference type="PRINTS" id="PR00344">
    <property type="entry name" value="BCTRLSENSOR"/>
</dbReference>
<dbReference type="SUPFAM" id="SSF55874">
    <property type="entry name" value="ATPase domain of HSP90 chaperone/DNA topoisomerase II/histidine kinase"/>
    <property type="match status" value="1"/>
</dbReference>
<dbReference type="InterPro" id="IPR004358">
    <property type="entry name" value="Sig_transdc_His_kin-like_C"/>
</dbReference>
<dbReference type="InterPro" id="IPR003661">
    <property type="entry name" value="HisK_dim/P_dom"/>
</dbReference>
<evidence type="ECO:0000313" key="16">
    <source>
        <dbReference type="EMBL" id="MBD8491225.1"/>
    </source>
</evidence>
<comment type="catalytic activity">
    <reaction evidence="1">
        <text>ATP + protein L-histidine = ADP + protein N-phospho-L-histidine.</text>
        <dbReference type="EC" id="2.7.13.3"/>
    </reaction>
</comment>
<dbReference type="SUPFAM" id="SSF47384">
    <property type="entry name" value="Homodimeric domain of signal transducing histidine kinase"/>
    <property type="match status" value="1"/>
</dbReference>
<keyword evidence="13" id="KW-0175">Coiled coil</keyword>
<evidence type="ECO:0000256" key="12">
    <source>
        <dbReference type="PROSITE-ProRule" id="PRU00169"/>
    </source>
</evidence>
<dbReference type="Gene3D" id="3.40.50.2300">
    <property type="match status" value="1"/>
</dbReference>
<evidence type="ECO:0000256" key="11">
    <source>
        <dbReference type="ARBA" id="ARBA00023136"/>
    </source>
</evidence>
<sequence>MKKPETTHKARRKVVVGFLLAIILVMSVSAITYFSLDKLLNTVETLSEPSERLNQLNALLADVYQLDKVKGNFKSDGDTTVAENYIDLIERRLDYLERYANDTAELNHLKKINFNINELVTVYNGLRDVKNSLINRNFSREALKNLETKIKRQEELNRLQSLGRIRFDHKIRRTNRTDSEYTAPKKALNNVDSRNTNLMTEAEMENLRDMFQQFRPRNSADTLSQGIGAPSDSVLYTVKQFLLDINYEEQRLRSNLANLEQELTEKNKALIEETQSVISNLQKDAIQEAKQKNNSLYDLAFDVSILLGVLIFVGVVGSSAFIYSILTEINKDESYRVELEKAKERSDKLAKAKQNFLANMSHEIRNPLHAIQGYNDAIKKTSMTKDQEDYVNMVGFAAETLSGIVNDILDLSKLEAGKIAIENHPFDPYQLFNSIKNSFELKAKDKQLDFIWKIDLPKDKWLSGDELRISQILNNLIGNSMKFTEKGKVEVRINYEPTGYLSVVVADTGIGMTEDFKQNIFKEFNQGDGSINRRYGGTGLGLAIVKRMLDLLKGKIVLESQIGEGTEIKFDVPVELVEAEIAHADEYSTSYNLKGLNILLVDDDPIGLKFAKLLLESNGAYVHDYLGGVSMRDELEEEAFDMALLDIQMPEVSGYEALRILRSKEAYKDLPAIAITANVFAKERDHLEDAGFDEIVLKPFKEGDLIKEIGKILKLEAIQASIAPSSKTENGVTVGLGYNLVDLKKFCMNDEEMLREVLLDFCTTTSTDLIELDQANQSQNWDSLLEIAHKLGSRLGQLKIKSSILARGLEYDLKEGNTSGAAGMVEKIKDETLLVLDQILEDYQLLSQMS</sequence>
<dbReference type="Gene3D" id="1.20.120.160">
    <property type="entry name" value="HPT domain"/>
    <property type="match status" value="1"/>
</dbReference>
<dbReference type="SUPFAM" id="SSF52172">
    <property type="entry name" value="CheY-like"/>
    <property type="match status" value="1"/>
</dbReference>
<feature type="coiled-coil region" evidence="13">
    <location>
        <begin position="242"/>
        <end position="276"/>
    </location>
</feature>
<dbReference type="InterPro" id="IPR036097">
    <property type="entry name" value="HisK_dim/P_sf"/>
</dbReference>
<feature type="modified residue" description="4-aspartylphosphate" evidence="12">
    <location>
        <position position="646"/>
    </location>
</feature>
<evidence type="ECO:0000256" key="2">
    <source>
        <dbReference type="ARBA" id="ARBA00004651"/>
    </source>
</evidence>
<protein>
    <recommendedName>
        <fullName evidence="3">histidine kinase</fullName>
        <ecNumber evidence="3">2.7.13.3</ecNumber>
    </recommendedName>
</protein>
<dbReference type="PANTHER" id="PTHR45339">
    <property type="entry name" value="HYBRID SIGNAL TRANSDUCTION HISTIDINE KINASE J"/>
    <property type="match status" value="1"/>
</dbReference>
<accession>A0ABR9ATK9</accession>
<dbReference type="PANTHER" id="PTHR45339:SF1">
    <property type="entry name" value="HYBRID SIGNAL TRANSDUCTION HISTIDINE KINASE J"/>
    <property type="match status" value="1"/>
</dbReference>
<comment type="subcellular location">
    <subcellularLocation>
        <location evidence="2">Cell membrane</location>
        <topology evidence="2">Multi-pass membrane protein</topology>
    </subcellularLocation>
</comment>
<dbReference type="SMART" id="SM00448">
    <property type="entry name" value="REC"/>
    <property type="match status" value="1"/>
</dbReference>
<keyword evidence="9" id="KW-1133">Transmembrane helix</keyword>
<organism evidence="16 17">
    <name type="scientific">Echinicola arenosa</name>
    <dbReference type="NCBI Taxonomy" id="2774144"/>
    <lineage>
        <taxon>Bacteria</taxon>
        <taxon>Pseudomonadati</taxon>
        <taxon>Bacteroidota</taxon>
        <taxon>Cytophagia</taxon>
        <taxon>Cytophagales</taxon>
        <taxon>Cyclobacteriaceae</taxon>
        <taxon>Echinicola</taxon>
    </lineage>
</organism>
<evidence type="ECO:0000313" key="17">
    <source>
        <dbReference type="Proteomes" id="UP000647133"/>
    </source>
</evidence>
<dbReference type="SMART" id="SM00388">
    <property type="entry name" value="HisKA"/>
    <property type="match status" value="1"/>
</dbReference>
<evidence type="ECO:0000256" key="6">
    <source>
        <dbReference type="ARBA" id="ARBA00022692"/>
    </source>
</evidence>
<dbReference type="InterPro" id="IPR036641">
    <property type="entry name" value="HPT_dom_sf"/>
</dbReference>
<dbReference type="InterPro" id="IPR036890">
    <property type="entry name" value="HATPase_C_sf"/>
</dbReference>
<dbReference type="EMBL" id="JACYTQ010000011">
    <property type="protein sequence ID" value="MBD8491225.1"/>
    <property type="molecule type" value="Genomic_DNA"/>
</dbReference>
<keyword evidence="8" id="KW-0067">ATP-binding</keyword>
<evidence type="ECO:0000256" key="7">
    <source>
        <dbReference type="ARBA" id="ARBA00022741"/>
    </source>
</evidence>
<keyword evidence="5 12" id="KW-0597">Phosphoprotein</keyword>
<keyword evidence="10" id="KW-0902">Two-component regulatory system</keyword>
<comment type="caution">
    <text evidence="16">The sequence shown here is derived from an EMBL/GenBank/DDBJ whole genome shotgun (WGS) entry which is preliminary data.</text>
</comment>
<evidence type="ECO:0000256" key="1">
    <source>
        <dbReference type="ARBA" id="ARBA00000085"/>
    </source>
</evidence>
<dbReference type="InterPro" id="IPR011006">
    <property type="entry name" value="CheY-like_superfamily"/>
</dbReference>
<dbReference type="RefSeq" id="WP_192012103.1">
    <property type="nucleotide sequence ID" value="NZ_JACYTQ010000011.1"/>
</dbReference>
<dbReference type="SMART" id="SM00387">
    <property type="entry name" value="HATPase_c"/>
    <property type="match status" value="1"/>
</dbReference>